<evidence type="ECO:0000313" key="1">
    <source>
        <dbReference type="EMBL" id="PDX83884.1"/>
    </source>
</evidence>
<dbReference type="Proteomes" id="UP000220480">
    <property type="component" value="Unassembled WGS sequence"/>
</dbReference>
<proteinExistence type="predicted"/>
<evidence type="ECO:0000313" key="2">
    <source>
        <dbReference type="Proteomes" id="UP000220480"/>
    </source>
</evidence>
<sequence length="102" mass="11549">MNENMVYGTLADGTSLGSLKLNGNNFISTTEVTKEMFEDNLTEVTIEGGGTIEKHENMELVQISKMGEEWWFILRDIPAEELEQMALKAQLDYLSMMVDPEL</sequence>
<organism evidence="1 2">
    <name type="scientific">Faecalibacterium prausnitzii</name>
    <dbReference type="NCBI Taxonomy" id="853"/>
    <lineage>
        <taxon>Bacteria</taxon>
        <taxon>Bacillati</taxon>
        <taxon>Bacillota</taxon>
        <taxon>Clostridia</taxon>
        <taxon>Eubacteriales</taxon>
        <taxon>Oscillospiraceae</taxon>
        <taxon>Faecalibacterium</taxon>
    </lineage>
</organism>
<name>A0A2A7AXL7_9FIRM</name>
<protein>
    <submittedName>
        <fullName evidence="1">Uncharacterized protein</fullName>
    </submittedName>
</protein>
<dbReference type="EMBL" id="NMTZ01000020">
    <property type="protein sequence ID" value="PDX83884.1"/>
    <property type="molecule type" value="Genomic_DNA"/>
</dbReference>
<reference evidence="1 2" key="1">
    <citation type="journal article" date="2017" name="Front. Microbiol.">
        <title>New Insights into the Diversity of the Genus Faecalibacterium.</title>
        <authorList>
            <person name="Benevides L."/>
            <person name="Burman S."/>
            <person name="Martin R."/>
            <person name="Robert V."/>
            <person name="Thomas M."/>
            <person name="Miquel S."/>
            <person name="Chain F."/>
            <person name="Sokol H."/>
            <person name="Bermudez-Humaran L.G."/>
            <person name="Morrison M."/>
            <person name="Langella P."/>
            <person name="Azevedo V.A."/>
            <person name="Chatel J.M."/>
            <person name="Soares S."/>
        </authorList>
    </citation>
    <scope>NUCLEOTIDE SEQUENCE [LARGE SCALE GENOMIC DNA]</scope>
    <source>
        <strain evidence="1 2">CNCM I 4644</strain>
    </source>
</reference>
<accession>A0A2A7AXL7</accession>
<comment type="caution">
    <text evidence="1">The sequence shown here is derived from an EMBL/GenBank/DDBJ whole genome shotgun (WGS) entry which is preliminary data.</text>
</comment>
<dbReference type="AlphaFoldDB" id="A0A2A7AXL7"/>
<gene>
    <name evidence="1" type="ORF">CGS59_09475</name>
</gene>